<name>A0ABW9Y715_9RHOB</name>
<keyword evidence="2 4" id="KW-0238">DNA-binding</keyword>
<feature type="DNA-binding region" description="H-T-H motif" evidence="4">
    <location>
        <begin position="37"/>
        <end position="56"/>
    </location>
</feature>
<dbReference type="Pfam" id="PF00440">
    <property type="entry name" value="TetR_N"/>
    <property type="match status" value="1"/>
</dbReference>
<dbReference type="InterPro" id="IPR050109">
    <property type="entry name" value="HTH-type_TetR-like_transc_reg"/>
</dbReference>
<dbReference type="RefSeq" id="WP_161767169.1">
    <property type="nucleotide sequence ID" value="NZ_JAAATW010000002.1"/>
</dbReference>
<sequence>MPDKTTARSTYHHGDLRAQLIAAVRDLVESHGPDGFSVAEAARRAGVSSAAPYKHFRDRPELLRAVAAEGMDRLRAAMEAGCARHPAGSIEAVAAIGQAYVDFARGGPGVFRLVFGLTEGHAADTQLQGKGWNCFSVLLQAVARVIGLSEGHPQVQERAYMLWATVHGHSFLTIDGKTTGKFAPGADWPMLMQVAAAILRDGRAA</sequence>
<evidence type="ECO:0000313" key="6">
    <source>
        <dbReference type="EMBL" id="NBE08187.1"/>
    </source>
</evidence>
<accession>A0ABW9Y715</accession>
<evidence type="ECO:0000313" key="7">
    <source>
        <dbReference type="Proteomes" id="UP001517376"/>
    </source>
</evidence>
<dbReference type="InterPro" id="IPR025996">
    <property type="entry name" value="MT1864/Rv1816-like_C"/>
</dbReference>
<evidence type="ECO:0000256" key="3">
    <source>
        <dbReference type="ARBA" id="ARBA00023163"/>
    </source>
</evidence>
<feature type="domain" description="HTH tetR-type" evidence="5">
    <location>
        <begin position="14"/>
        <end position="74"/>
    </location>
</feature>
<organism evidence="6 7">
    <name type="scientific">Paragemmobacter ruber</name>
    <dbReference type="NCBI Taxonomy" id="1985673"/>
    <lineage>
        <taxon>Bacteria</taxon>
        <taxon>Pseudomonadati</taxon>
        <taxon>Pseudomonadota</taxon>
        <taxon>Alphaproteobacteria</taxon>
        <taxon>Rhodobacterales</taxon>
        <taxon>Paracoccaceae</taxon>
        <taxon>Paragemmobacter</taxon>
    </lineage>
</organism>
<evidence type="ECO:0000259" key="5">
    <source>
        <dbReference type="PROSITE" id="PS50977"/>
    </source>
</evidence>
<dbReference type="SUPFAM" id="SSF46689">
    <property type="entry name" value="Homeodomain-like"/>
    <property type="match status" value="1"/>
</dbReference>
<dbReference type="Pfam" id="PF13305">
    <property type="entry name" value="TetR_C_33"/>
    <property type="match status" value="1"/>
</dbReference>
<dbReference type="Gene3D" id="1.10.357.10">
    <property type="entry name" value="Tetracycline Repressor, domain 2"/>
    <property type="match status" value="1"/>
</dbReference>
<gene>
    <name evidence="6" type="ORF">GU920_11620</name>
</gene>
<reference evidence="7" key="1">
    <citation type="submission" date="2020-01" db="EMBL/GenBank/DDBJ databases">
        <title>Sphingomonas sp. strain CSW-10.</title>
        <authorList>
            <person name="Chen W.-M."/>
        </authorList>
    </citation>
    <scope>NUCLEOTIDE SEQUENCE [LARGE SCALE GENOMIC DNA]</scope>
    <source>
        <strain evidence="7">CCP-1</strain>
    </source>
</reference>
<keyword evidence="7" id="KW-1185">Reference proteome</keyword>
<dbReference type="InterPro" id="IPR036271">
    <property type="entry name" value="Tet_transcr_reg_TetR-rel_C_sf"/>
</dbReference>
<dbReference type="EMBL" id="JAAATW010000002">
    <property type="protein sequence ID" value="NBE08187.1"/>
    <property type="molecule type" value="Genomic_DNA"/>
</dbReference>
<evidence type="ECO:0000256" key="2">
    <source>
        <dbReference type="ARBA" id="ARBA00023125"/>
    </source>
</evidence>
<protein>
    <submittedName>
        <fullName evidence="6">TetR family transcriptional regulator</fullName>
    </submittedName>
</protein>
<dbReference type="PANTHER" id="PTHR30055">
    <property type="entry name" value="HTH-TYPE TRANSCRIPTIONAL REGULATOR RUTR"/>
    <property type="match status" value="1"/>
</dbReference>
<keyword evidence="3" id="KW-0804">Transcription</keyword>
<dbReference type="Proteomes" id="UP001517376">
    <property type="component" value="Unassembled WGS sequence"/>
</dbReference>
<dbReference type="InterPro" id="IPR001647">
    <property type="entry name" value="HTH_TetR"/>
</dbReference>
<dbReference type="SUPFAM" id="SSF48498">
    <property type="entry name" value="Tetracyclin repressor-like, C-terminal domain"/>
    <property type="match status" value="1"/>
</dbReference>
<dbReference type="PROSITE" id="PS50977">
    <property type="entry name" value="HTH_TETR_2"/>
    <property type="match status" value="1"/>
</dbReference>
<proteinExistence type="predicted"/>
<evidence type="ECO:0000256" key="4">
    <source>
        <dbReference type="PROSITE-ProRule" id="PRU00335"/>
    </source>
</evidence>
<dbReference type="InterPro" id="IPR009057">
    <property type="entry name" value="Homeodomain-like_sf"/>
</dbReference>
<evidence type="ECO:0000256" key="1">
    <source>
        <dbReference type="ARBA" id="ARBA00023015"/>
    </source>
</evidence>
<keyword evidence="1" id="KW-0805">Transcription regulation</keyword>
<dbReference type="PANTHER" id="PTHR30055:SF220">
    <property type="entry name" value="TETR-FAMILY REGULATORY PROTEIN"/>
    <property type="match status" value="1"/>
</dbReference>
<comment type="caution">
    <text evidence="6">The sequence shown here is derived from an EMBL/GenBank/DDBJ whole genome shotgun (WGS) entry which is preliminary data.</text>
</comment>